<dbReference type="InterPro" id="IPR008964">
    <property type="entry name" value="Invasin/intimin_cell_adhesion"/>
</dbReference>
<dbReference type="SMART" id="SM00635">
    <property type="entry name" value="BID_2"/>
    <property type="match status" value="2"/>
</dbReference>
<dbReference type="EMBL" id="CP076133">
    <property type="protein sequence ID" value="QWG05525.1"/>
    <property type="molecule type" value="Genomic_DNA"/>
</dbReference>
<feature type="domain" description="BIG2" evidence="1">
    <location>
        <begin position="294"/>
        <end position="372"/>
    </location>
</feature>
<dbReference type="Gene3D" id="2.60.120.260">
    <property type="entry name" value="Galactose-binding domain-like"/>
    <property type="match status" value="1"/>
</dbReference>
<dbReference type="SUPFAM" id="SSF49373">
    <property type="entry name" value="Invasin/intimin cell-adhesion fragments"/>
    <property type="match status" value="1"/>
</dbReference>
<dbReference type="PROSITE" id="PS51257">
    <property type="entry name" value="PROKAR_LIPOPROTEIN"/>
    <property type="match status" value="1"/>
</dbReference>
<evidence type="ECO:0000259" key="1">
    <source>
        <dbReference type="SMART" id="SM00635"/>
    </source>
</evidence>
<dbReference type="Pfam" id="PF02368">
    <property type="entry name" value="Big_2"/>
    <property type="match status" value="1"/>
</dbReference>
<name>A0AAX1NFA4_9BACT</name>
<sequence length="542" mass="60970">MKNIISVNILLVLFFFGCTQTEEEAIKQEPNGISISPWEVPVSLKSQDTLQFMAYHKPDFEEATDMIWTVESPNDAITVDESTGLVHTQNDGWAMLVARSATSPISDTSYVVVSNKLASVDFIEPVEVEVEGVIGQTKQVYAFTTPYNVSDMGLIWYEADEPEKITVTRDGKVTPKVPGLTYVLAHTIRTEDRERISTAIRFDVQPTIAVEEIVFAEEQFEKTVTEVFDLDFSVLPENANDTIFTYHVADTTVIGIHPETGQLVGKKLGSTYVFVSNGQMHSDPIKVIVEEPILAEGVTLTNPHGPIQFIGQTVKLVPEFRPEDTFDKTGAWTSSDQSILMVDQEGNVTSVSDGVANVHFVSNDGGFESDIDVEVKTRLDYIIDGNINPEIITEMQNFRTSTSIAITSDRNGNDKEMLKVVKNGAHESKQILFLNGNIHKDYQLEYSVWVKLETPEIELEKYDIALRITNNAENIRYDKVIPVDNSVYEKWVQYTFNFDDVLFDPQDFGRIELIFQYGDQRDEGIGKVYYVDEFKGPGLDQD</sequence>
<organism evidence="2 3">
    <name type="scientific">Flammeovirga yaeyamensis</name>
    <dbReference type="NCBI Taxonomy" id="367791"/>
    <lineage>
        <taxon>Bacteria</taxon>
        <taxon>Pseudomonadati</taxon>
        <taxon>Bacteroidota</taxon>
        <taxon>Cytophagia</taxon>
        <taxon>Cytophagales</taxon>
        <taxon>Flammeovirgaceae</taxon>
        <taxon>Flammeovirga</taxon>
    </lineage>
</organism>
<reference evidence="2 3" key="1">
    <citation type="submission" date="2021-05" db="EMBL/GenBank/DDBJ databases">
        <title>Comparative genomic studies on the polysaccharide-degrading batcterial strains of the Flammeovirga genus.</title>
        <authorList>
            <person name="Zewei F."/>
            <person name="Zheng Z."/>
            <person name="Yu L."/>
            <person name="Ruyue G."/>
            <person name="Yanhong M."/>
            <person name="Yuanyuan C."/>
            <person name="Jingyan G."/>
            <person name="Wenjun H."/>
        </authorList>
    </citation>
    <scope>NUCLEOTIDE SEQUENCE [LARGE SCALE GENOMIC DNA]</scope>
    <source>
        <strain evidence="2 3">NBRC:100898</strain>
    </source>
</reference>
<evidence type="ECO:0000313" key="2">
    <source>
        <dbReference type="EMBL" id="QWG05525.1"/>
    </source>
</evidence>
<dbReference type="AlphaFoldDB" id="A0AAX1NFA4"/>
<dbReference type="InterPro" id="IPR003343">
    <property type="entry name" value="Big_2"/>
</dbReference>
<dbReference type="Gene3D" id="2.60.40.1080">
    <property type="match status" value="1"/>
</dbReference>
<keyword evidence="3" id="KW-1185">Reference proteome</keyword>
<accession>A0AAX1NFA4</accession>
<dbReference type="RefSeq" id="WP_169661824.1">
    <property type="nucleotide sequence ID" value="NZ_CP076133.1"/>
</dbReference>
<protein>
    <submittedName>
        <fullName evidence="2">Ig-like domain-containing protein</fullName>
    </submittedName>
</protein>
<gene>
    <name evidence="2" type="ORF">KMW28_24200</name>
</gene>
<dbReference type="Proteomes" id="UP000678679">
    <property type="component" value="Chromosome 2"/>
</dbReference>
<proteinExistence type="predicted"/>
<feature type="domain" description="BIG2" evidence="1">
    <location>
        <begin position="209"/>
        <end position="286"/>
    </location>
</feature>
<evidence type="ECO:0000313" key="3">
    <source>
        <dbReference type="Proteomes" id="UP000678679"/>
    </source>
</evidence>
<dbReference type="KEGG" id="fya:KMW28_24200"/>